<accession>A0ABV6GMU1</accession>
<evidence type="ECO:0000313" key="3">
    <source>
        <dbReference type="Proteomes" id="UP001589854"/>
    </source>
</evidence>
<dbReference type="RefSeq" id="WP_378939800.1">
    <property type="nucleotide sequence ID" value="NZ_JBHLVO010000064.1"/>
</dbReference>
<comment type="similarity">
    <text evidence="1">Belongs to the GerPA/GerPF family.</text>
</comment>
<keyword evidence="3" id="KW-1185">Reference proteome</keyword>
<sequence length="72" mass="7318">MPAIVGPLKINSIGGGVVNFGDSFYLSPKSNSKSATGSGAGNTGDFQVINNGINATNFIDPDLSDQNMVGNN</sequence>
<protein>
    <submittedName>
        <fullName evidence="2">Spore germination protein</fullName>
    </submittedName>
</protein>
<name>A0ABV6GMU1_9BACI</name>
<comment type="caution">
    <text evidence="2">The sequence shown here is derived from an EMBL/GenBank/DDBJ whole genome shotgun (WGS) entry which is preliminary data.</text>
</comment>
<dbReference type="Proteomes" id="UP001589854">
    <property type="component" value="Unassembled WGS sequence"/>
</dbReference>
<proteinExistence type="inferred from homology"/>
<evidence type="ECO:0000256" key="1">
    <source>
        <dbReference type="ARBA" id="ARBA00008103"/>
    </source>
</evidence>
<reference evidence="2 3" key="1">
    <citation type="submission" date="2024-09" db="EMBL/GenBank/DDBJ databases">
        <authorList>
            <person name="Sun Q."/>
            <person name="Mori K."/>
        </authorList>
    </citation>
    <scope>NUCLEOTIDE SEQUENCE [LARGE SCALE GENOMIC DNA]</scope>
    <source>
        <strain evidence="2 3">CCM 7228</strain>
    </source>
</reference>
<dbReference type="PANTHER" id="PTHR37808:SF1">
    <property type="entry name" value="SPORE GERMINATION PROTEIN-LIKE PROTEIN YDZR"/>
    <property type="match status" value="1"/>
</dbReference>
<dbReference type="Pfam" id="PF10676">
    <property type="entry name" value="gerPA"/>
    <property type="match status" value="1"/>
</dbReference>
<dbReference type="EMBL" id="JBHLVO010000064">
    <property type="protein sequence ID" value="MFC0275013.1"/>
    <property type="molecule type" value="Genomic_DNA"/>
</dbReference>
<dbReference type="PANTHER" id="PTHR37808">
    <property type="entry name" value="SPORE GERMINATION PROTEIN-LIKE PROTEIN YDZR-RELATED"/>
    <property type="match status" value="1"/>
</dbReference>
<gene>
    <name evidence="2" type="ORF">ACFFIX_27335</name>
</gene>
<organism evidence="2 3">
    <name type="scientific">Metabacillus herbersteinensis</name>
    <dbReference type="NCBI Taxonomy" id="283816"/>
    <lineage>
        <taxon>Bacteria</taxon>
        <taxon>Bacillati</taxon>
        <taxon>Bacillota</taxon>
        <taxon>Bacilli</taxon>
        <taxon>Bacillales</taxon>
        <taxon>Bacillaceae</taxon>
        <taxon>Metabacillus</taxon>
    </lineage>
</organism>
<evidence type="ECO:0000313" key="2">
    <source>
        <dbReference type="EMBL" id="MFC0275013.1"/>
    </source>
</evidence>
<dbReference type="InterPro" id="IPR019618">
    <property type="entry name" value="Spore_germination_GerPA"/>
</dbReference>